<accession>A0A7C9EU37</accession>
<name>A0A7C9EU37_OPUST</name>
<evidence type="ECO:0000313" key="1">
    <source>
        <dbReference type="EMBL" id="MBA4677482.1"/>
    </source>
</evidence>
<organism evidence="1">
    <name type="scientific">Opuntia streptacantha</name>
    <name type="common">Prickly pear cactus</name>
    <name type="synonym">Opuntia cardona</name>
    <dbReference type="NCBI Taxonomy" id="393608"/>
    <lineage>
        <taxon>Eukaryota</taxon>
        <taxon>Viridiplantae</taxon>
        <taxon>Streptophyta</taxon>
        <taxon>Embryophyta</taxon>
        <taxon>Tracheophyta</taxon>
        <taxon>Spermatophyta</taxon>
        <taxon>Magnoliopsida</taxon>
        <taxon>eudicotyledons</taxon>
        <taxon>Gunneridae</taxon>
        <taxon>Pentapetalae</taxon>
        <taxon>Caryophyllales</taxon>
        <taxon>Cactineae</taxon>
        <taxon>Cactaceae</taxon>
        <taxon>Opuntioideae</taxon>
        <taxon>Opuntia</taxon>
    </lineage>
</organism>
<dbReference type="EMBL" id="GISG01275361">
    <property type="protein sequence ID" value="MBA4677482.1"/>
    <property type="molecule type" value="Transcribed_RNA"/>
</dbReference>
<protein>
    <submittedName>
        <fullName evidence="1">Uncharacterized protein</fullName>
    </submittedName>
</protein>
<proteinExistence type="predicted"/>
<reference evidence="1" key="1">
    <citation type="journal article" date="2013" name="J. Plant Res.">
        <title>Effect of fungi and light on seed germination of three Opuntia species from semiarid lands of central Mexico.</title>
        <authorList>
            <person name="Delgado-Sanchez P."/>
            <person name="Jimenez-Bremont J.F."/>
            <person name="Guerrero-Gonzalez Mde L."/>
            <person name="Flores J."/>
        </authorList>
    </citation>
    <scope>NUCLEOTIDE SEQUENCE</scope>
    <source>
        <tissue evidence="1">Cladode</tissue>
    </source>
</reference>
<sequence length="101" mass="11819">MIFSYHTSLLKERIPQRVSIGPVSSICSFLLSKTEVLKITDHRDSTACLYFILHHQRRPYKSSVSIQQHPVFLNKLKILLFPIESRNICQGLRLNHSLPFW</sequence>
<dbReference type="AlphaFoldDB" id="A0A7C9EU37"/>
<reference evidence="1" key="2">
    <citation type="submission" date="2020-07" db="EMBL/GenBank/DDBJ databases">
        <authorList>
            <person name="Vera ALvarez R."/>
            <person name="Arias-Moreno D.M."/>
            <person name="Jimenez-Jacinto V."/>
            <person name="Jimenez-Bremont J.F."/>
            <person name="Swaminathan K."/>
            <person name="Moose S.P."/>
            <person name="Guerrero-Gonzalez M.L."/>
            <person name="Marino-Ramirez L."/>
            <person name="Landsman D."/>
            <person name="Rodriguez-Kessler M."/>
            <person name="Delgado-Sanchez P."/>
        </authorList>
    </citation>
    <scope>NUCLEOTIDE SEQUENCE</scope>
    <source>
        <tissue evidence="1">Cladode</tissue>
    </source>
</reference>